<dbReference type="InterPro" id="IPR036868">
    <property type="entry name" value="TusA-like_sf"/>
</dbReference>
<comment type="caution">
    <text evidence="3">The sequence shown here is derived from an EMBL/GenBank/DDBJ whole genome shotgun (WGS) entry which is preliminary data.</text>
</comment>
<dbReference type="Gene3D" id="3.30.110.40">
    <property type="entry name" value="TusA-like domain"/>
    <property type="match status" value="1"/>
</dbReference>
<accession>A0A150B7A0</accession>
<organism evidence="3 4">
    <name type="scientific">Bacillus cereus</name>
    <dbReference type="NCBI Taxonomy" id="1396"/>
    <lineage>
        <taxon>Bacteria</taxon>
        <taxon>Bacillati</taxon>
        <taxon>Bacillota</taxon>
        <taxon>Bacilli</taxon>
        <taxon>Bacillales</taxon>
        <taxon>Bacillaceae</taxon>
        <taxon>Bacillus</taxon>
        <taxon>Bacillus cereus group</taxon>
    </lineage>
</organism>
<dbReference type="Proteomes" id="UP000075591">
    <property type="component" value="Unassembled WGS sequence"/>
</dbReference>
<dbReference type="Pfam" id="PF01206">
    <property type="entry name" value="TusA"/>
    <property type="match status" value="1"/>
</dbReference>
<feature type="domain" description="UPF0033" evidence="2">
    <location>
        <begin position="7"/>
        <end position="75"/>
    </location>
</feature>
<dbReference type="PANTHER" id="PTHR33279">
    <property type="entry name" value="SULFUR CARRIER PROTEIN YEDF-RELATED"/>
    <property type="match status" value="1"/>
</dbReference>
<evidence type="ECO:0000313" key="4">
    <source>
        <dbReference type="Proteomes" id="UP000075591"/>
    </source>
</evidence>
<reference evidence="3 4" key="1">
    <citation type="submission" date="2015-12" db="EMBL/GenBank/DDBJ databases">
        <title>Bacillus cereus Group isolate.</title>
        <authorList>
            <person name="Kovac J."/>
        </authorList>
    </citation>
    <scope>NUCLEOTIDE SEQUENCE [LARGE SCALE GENOMIC DNA]</scope>
    <source>
        <strain evidence="3 4">FSL W8-0275</strain>
    </source>
</reference>
<comment type="similarity">
    <text evidence="1">Belongs to the sulfur carrier protein TusA family.</text>
</comment>
<evidence type="ECO:0000256" key="1">
    <source>
        <dbReference type="ARBA" id="ARBA00008984"/>
    </source>
</evidence>
<dbReference type="PATRIC" id="fig|1396.432.peg.2435"/>
<dbReference type="EMBL" id="LOMT01000024">
    <property type="protein sequence ID" value="KXY01805.1"/>
    <property type="molecule type" value="Genomic_DNA"/>
</dbReference>
<sequence length="76" mass="8483">MMNVKQVLDAKDLACPMPIVRTKRAMDTLQTGEVLEVQVTDKGSVKDIPAWANKSGHDIVKSEEEGDVLKFWIKKA</sequence>
<gene>
    <name evidence="3" type="ORF">AT274_15585</name>
</gene>
<dbReference type="AlphaFoldDB" id="A0A150B7A0"/>
<evidence type="ECO:0000313" key="3">
    <source>
        <dbReference type="EMBL" id="KXY01805.1"/>
    </source>
</evidence>
<proteinExistence type="inferred from homology"/>
<name>A0A150B7A0_BACCE</name>
<protein>
    <recommendedName>
        <fullName evidence="2">UPF0033 domain-containing protein</fullName>
    </recommendedName>
</protein>
<dbReference type="RefSeq" id="WP_031302274.1">
    <property type="nucleotide sequence ID" value="NZ_JARPVK010000015.1"/>
</dbReference>
<dbReference type="CDD" id="cd00291">
    <property type="entry name" value="SirA_YedF_YeeD"/>
    <property type="match status" value="1"/>
</dbReference>
<dbReference type="SUPFAM" id="SSF64307">
    <property type="entry name" value="SirA-like"/>
    <property type="match status" value="1"/>
</dbReference>
<dbReference type="InterPro" id="IPR001455">
    <property type="entry name" value="TusA-like"/>
</dbReference>
<evidence type="ECO:0000259" key="2">
    <source>
        <dbReference type="Pfam" id="PF01206"/>
    </source>
</evidence>
<dbReference type="PANTHER" id="PTHR33279:SF6">
    <property type="entry name" value="SULFUR CARRIER PROTEIN YEDF-RELATED"/>
    <property type="match status" value="1"/>
</dbReference>